<dbReference type="Proteomes" id="UP000196125">
    <property type="component" value="Unassembled WGS sequence"/>
</dbReference>
<comment type="subcellular location">
    <subcellularLocation>
        <location evidence="1">Cell envelope</location>
    </subcellularLocation>
</comment>
<dbReference type="AlphaFoldDB" id="A0A1Y6IVD6"/>
<evidence type="ECO:0000256" key="2">
    <source>
        <dbReference type="ARBA" id="ARBA00007639"/>
    </source>
</evidence>
<dbReference type="InterPro" id="IPR025997">
    <property type="entry name" value="SBP_2_dom"/>
</dbReference>
<comment type="similarity">
    <text evidence="2">Belongs to the bacterial solute-binding protein 2 family.</text>
</comment>
<evidence type="ECO:0000313" key="6">
    <source>
        <dbReference type="EMBL" id="SMS01624.1"/>
    </source>
</evidence>
<dbReference type="InterPro" id="IPR028082">
    <property type="entry name" value="Peripla_BP_I"/>
</dbReference>
<dbReference type="GO" id="GO:0030313">
    <property type="term" value="C:cell envelope"/>
    <property type="evidence" value="ECO:0007669"/>
    <property type="project" value="UniProtKB-SubCell"/>
</dbReference>
<reference evidence="6 7" key="1">
    <citation type="submission" date="2017-05" db="EMBL/GenBank/DDBJ databases">
        <authorList>
            <person name="Song R."/>
            <person name="Chenine A.L."/>
            <person name="Ruprecht R.M."/>
        </authorList>
    </citation>
    <scope>NUCLEOTIDE SEQUENCE [LARGE SCALE GENOMIC DNA]</scope>
    <source>
        <strain evidence="6 7">CECT 7927</strain>
    </source>
</reference>
<dbReference type="Gene3D" id="3.40.50.2300">
    <property type="match status" value="2"/>
</dbReference>
<proteinExistence type="inferred from homology"/>
<dbReference type="PANTHER" id="PTHR46847:SF1">
    <property type="entry name" value="D-ALLOSE-BINDING PERIPLASMIC PROTEIN-RELATED"/>
    <property type="match status" value="1"/>
</dbReference>
<dbReference type="EMBL" id="FXXI01000005">
    <property type="protein sequence ID" value="SMS01624.1"/>
    <property type="molecule type" value="Genomic_DNA"/>
</dbReference>
<gene>
    <name evidence="6" type="primary">mglB</name>
    <name evidence="6" type="ORF">VIM7927_02921</name>
</gene>
<evidence type="ECO:0000313" key="7">
    <source>
        <dbReference type="Proteomes" id="UP000196125"/>
    </source>
</evidence>
<dbReference type="GO" id="GO:0055085">
    <property type="term" value="P:transmembrane transport"/>
    <property type="evidence" value="ECO:0007669"/>
    <property type="project" value="UniProtKB-ARBA"/>
</dbReference>
<dbReference type="Pfam" id="PF13407">
    <property type="entry name" value="Peripla_BP_4"/>
    <property type="match status" value="1"/>
</dbReference>
<evidence type="ECO:0000256" key="3">
    <source>
        <dbReference type="ARBA" id="ARBA00022181"/>
    </source>
</evidence>
<accession>A0A1Y6IVD6</accession>
<protein>
    <recommendedName>
        <fullName evidence="3">Autoinducer 2-binding periplasmic protein LuxP</fullName>
    </recommendedName>
</protein>
<feature type="domain" description="Periplasmic binding protein" evidence="5">
    <location>
        <begin position="35"/>
        <end position="290"/>
    </location>
</feature>
<dbReference type="PANTHER" id="PTHR46847">
    <property type="entry name" value="D-ALLOSE-BINDING PERIPLASMIC PROTEIN-RELATED"/>
    <property type="match status" value="1"/>
</dbReference>
<keyword evidence="4" id="KW-0732">Signal</keyword>
<name>A0A1Y6IVD6_9VIBR</name>
<evidence type="ECO:0000256" key="4">
    <source>
        <dbReference type="ARBA" id="ARBA00022729"/>
    </source>
</evidence>
<dbReference type="GO" id="GO:0030246">
    <property type="term" value="F:carbohydrate binding"/>
    <property type="evidence" value="ECO:0007669"/>
    <property type="project" value="UniProtKB-ARBA"/>
</dbReference>
<evidence type="ECO:0000256" key="1">
    <source>
        <dbReference type="ARBA" id="ARBA00004196"/>
    </source>
</evidence>
<dbReference type="CDD" id="cd06301">
    <property type="entry name" value="PBP1_rhizopine_binding-like"/>
    <property type="match status" value="1"/>
</dbReference>
<evidence type="ECO:0000259" key="5">
    <source>
        <dbReference type="Pfam" id="PF13407"/>
    </source>
</evidence>
<organism evidence="6 7">
    <name type="scientific">Vibrio mangrovi</name>
    <dbReference type="NCBI Taxonomy" id="474394"/>
    <lineage>
        <taxon>Bacteria</taxon>
        <taxon>Pseudomonadati</taxon>
        <taxon>Pseudomonadota</taxon>
        <taxon>Gammaproteobacteria</taxon>
        <taxon>Vibrionales</taxon>
        <taxon>Vibrionaceae</taxon>
        <taxon>Vibrio</taxon>
    </lineage>
</organism>
<sequence>MSVFFDRLRINKQWVRLLFPILTLVFSSTVSAKLIGVSMSNDDNFLNIIATNIEAAIDERGDDVYLDYAYWDFDTQLAQIKSFVKVGVDAIIVVAVSGDEKYNQQLIQAAGRTPIVFVNNEPFADLSKLPEDVVYVGADEAMSGTMEMEALAKLANYQGRVALLVGAADHPAAKMRTQDVKDVLAKYPGMELVVSQVGNWQRNQGYKIVTNWVAQKIDFNILVSNNDEMVIGGMMALQDAKLNVKSYFTGGIDATQDALKEMEKGNLDVTVLQDAVAQARGSVDVSYKLMARQHVESPYWIPFRLITPENYKQLLNN</sequence>
<dbReference type="SUPFAM" id="SSF53822">
    <property type="entry name" value="Periplasmic binding protein-like I"/>
    <property type="match status" value="1"/>
</dbReference>